<proteinExistence type="predicted"/>
<reference evidence="1 2" key="1">
    <citation type="journal article" date="2019" name="Appl. Microbiol. Biotechnol.">
        <title>Uncovering carbohydrate metabolism through a genotype-phenotype association study of 56 lactic acid bacteria genomes.</title>
        <authorList>
            <person name="Buron-Moles G."/>
            <person name="Chailyan A."/>
            <person name="Dolejs I."/>
            <person name="Forster J."/>
            <person name="Miks M.H."/>
        </authorList>
    </citation>
    <scope>NUCLEOTIDE SEQUENCE [LARGE SCALE GENOMIC DNA]</scope>
    <source>
        <strain evidence="1 2">ATCC 700006</strain>
    </source>
</reference>
<protein>
    <submittedName>
        <fullName evidence="1">Uncharacterized protein</fullName>
    </submittedName>
</protein>
<keyword evidence="2" id="KW-1185">Reference proteome</keyword>
<accession>A0A4R5N7H9</accession>
<organism evidence="1 2">
    <name type="scientific">Leuconostoc fallax</name>
    <dbReference type="NCBI Taxonomy" id="1251"/>
    <lineage>
        <taxon>Bacteria</taxon>
        <taxon>Bacillati</taxon>
        <taxon>Bacillota</taxon>
        <taxon>Bacilli</taxon>
        <taxon>Lactobacillales</taxon>
        <taxon>Lactobacillaceae</taxon>
        <taxon>Leuconostoc</taxon>
    </lineage>
</organism>
<sequence>MAKGTLADLVETLNAEKAAANQTAFQDINDDAQVLLEYAQGMTDYLSRINDNQHAINRDLVKSDYLGGEISKSEVAITMLDKYLNKAVVLLEKAQR</sequence>
<evidence type="ECO:0000313" key="2">
    <source>
        <dbReference type="Proteomes" id="UP000295681"/>
    </source>
</evidence>
<dbReference type="Proteomes" id="UP000295681">
    <property type="component" value="Unassembled WGS sequence"/>
</dbReference>
<dbReference type="STRING" id="907931.GCA_000165675_00075"/>
<comment type="caution">
    <text evidence="1">The sequence shown here is derived from an EMBL/GenBank/DDBJ whole genome shotgun (WGS) entry which is preliminary data.</text>
</comment>
<dbReference type="AlphaFoldDB" id="A0A4R5N7H9"/>
<dbReference type="EMBL" id="PUFI01000015">
    <property type="protein sequence ID" value="TDG67663.1"/>
    <property type="molecule type" value="Genomic_DNA"/>
</dbReference>
<dbReference type="RefSeq" id="WP_010008539.1">
    <property type="nucleotide sequence ID" value="NZ_JAGYGP010000001.1"/>
</dbReference>
<gene>
    <name evidence="1" type="ORF">C5L23_001462</name>
</gene>
<evidence type="ECO:0000313" key="1">
    <source>
        <dbReference type="EMBL" id="TDG67663.1"/>
    </source>
</evidence>
<name>A0A4R5N7H9_9LACO</name>